<dbReference type="AlphaFoldDB" id="A0A519BNH2"/>
<dbReference type="PANTHER" id="PTHR43498">
    <property type="entry name" value="FERREDOXIN:COB-COM HETERODISULFIDE REDUCTASE SUBUNIT A"/>
    <property type="match status" value="1"/>
</dbReference>
<protein>
    <submittedName>
        <fullName evidence="11">Hydrogenase iron-sulfur subunit</fullName>
    </submittedName>
</protein>
<keyword evidence="5" id="KW-0274">FAD</keyword>
<evidence type="ECO:0000259" key="10">
    <source>
        <dbReference type="PROSITE" id="PS51379"/>
    </source>
</evidence>
<keyword evidence="7" id="KW-0408">Iron</keyword>
<evidence type="ECO:0000256" key="5">
    <source>
        <dbReference type="ARBA" id="ARBA00022827"/>
    </source>
</evidence>
<dbReference type="InterPro" id="IPR017896">
    <property type="entry name" value="4Fe4S_Fe-S-bd"/>
</dbReference>
<dbReference type="PROSITE" id="PS51379">
    <property type="entry name" value="4FE4S_FER_2"/>
    <property type="match status" value="2"/>
</dbReference>
<feature type="region of interest" description="Disordered" evidence="9">
    <location>
        <begin position="252"/>
        <end position="274"/>
    </location>
</feature>
<comment type="cofactor">
    <cofactor evidence="1">
        <name>FAD</name>
        <dbReference type="ChEBI" id="CHEBI:57692"/>
    </cofactor>
</comment>
<dbReference type="Pfam" id="PF12831">
    <property type="entry name" value="FAD_oxidored"/>
    <property type="match status" value="1"/>
</dbReference>
<dbReference type="InterPro" id="IPR036188">
    <property type="entry name" value="FAD/NAD-bd_sf"/>
</dbReference>
<comment type="caution">
    <text evidence="11">The sequence shown here is derived from an EMBL/GenBank/DDBJ whole genome shotgun (WGS) entry which is preliminary data.</text>
</comment>
<dbReference type="GO" id="GO:0016491">
    <property type="term" value="F:oxidoreductase activity"/>
    <property type="evidence" value="ECO:0007669"/>
    <property type="project" value="UniProtKB-KW"/>
</dbReference>
<dbReference type="PRINTS" id="PR00411">
    <property type="entry name" value="PNDRDTASEI"/>
</dbReference>
<dbReference type="Gene3D" id="3.40.50.720">
    <property type="entry name" value="NAD(P)-binding Rossmann-like Domain"/>
    <property type="match status" value="1"/>
</dbReference>
<keyword evidence="3" id="KW-0004">4Fe-4S</keyword>
<keyword evidence="6" id="KW-0560">Oxidoreductase</keyword>
<evidence type="ECO:0000256" key="4">
    <source>
        <dbReference type="ARBA" id="ARBA00022723"/>
    </source>
</evidence>
<comment type="similarity">
    <text evidence="2">Belongs to the HdrA family.</text>
</comment>
<organism evidence="11 12">
    <name type="scientific">Candidatus Acididesulfobacter diazotrophicus</name>
    <dbReference type="NCBI Taxonomy" id="2597226"/>
    <lineage>
        <taxon>Bacteria</taxon>
        <taxon>Deltaproteobacteria</taxon>
        <taxon>Candidatus Acidulodesulfobacterales</taxon>
        <taxon>Candidatus Acididesulfobacter</taxon>
    </lineage>
</organism>
<feature type="domain" description="4Fe-4S ferredoxin-type" evidence="10">
    <location>
        <begin position="647"/>
        <end position="676"/>
    </location>
</feature>
<keyword evidence="5" id="KW-0285">Flavoprotein</keyword>
<feature type="compositionally biased region" description="Low complexity" evidence="9">
    <location>
        <begin position="262"/>
        <end position="273"/>
    </location>
</feature>
<dbReference type="Gene3D" id="3.30.70.20">
    <property type="match status" value="1"/>
</dbReference>
<dbReference type="GO" id="GO:0051539">
    <property type="term" value="F:4 iron, 4 sulfur cluster binding"/>
    <property type="evidence" value="ECO:0007669"/>
    <property type="project" value="UniProtKB-KW"/>
</dbReference>
<proteinExistence type="inferred from homology"/>
<dbReference type="Pfam" id="PF02662">
    <property type="entry name" value="FlpD"/>
    <property type="match status" value="1"/>
</dbReference>
<reference evidence="11 12" key="1">
    <citation type="journal article" date="2019" name="ISME J.">
        <title>Insights into ecological role of a new deltaproteobacterial order Candidatus Acidulodesulfobacterales by metagenomics and metatranscriptomics.</title>
        <authorList>
            <person name="Tan S."/>
            <person name="Liu J."/>
            <person name="Fang Y."/>
            <person name="Hedlund B.P."/>
            <person name="Lian Z.H."/>
            <person name="Huang L.Y."/>
            <person name="Li J.T."/>
            <person name="Huang L.N."/>
            <person name="Li W.J."/>
            <person name="Jiang H.C."/>
            <person name="Dong H.L."/>
            <person name="Shu W.S."/>
        </authorList>
    </citation>
    <scope>NUCLEOTIDE SEQUENCE [LARGE SCALE GENOMIC DNA]</scope>
    <source>
        <strain evidence="11">AP1</strain>
    </source>
</reference>
<dbReference type="EMBL" id="SGBB01000005">
    <property type="protein sequence ID" value="RZD18815.1"/>
    <property type="molecule type" value="Genomic_DNA"/>
</dbReference>
<dbReference type="PRINTS" id="PR00368">
    <property type="entry name" value="FADPNR"/>
</dbReference>
<evidence type="ECO:0000256" key="7">
    <source>
        <dbReference type="ARBA" id="ARBA00023004"/>
    </source>
</evidence>
<dbReference type="SUPFAM" id="SSF54862">
    <property type="entry name" value="4Fe-4S ferredoxins"/>
    <property type="match status" value="1"/>
</dbReference>
<evidence type="ECO:0000256" key="9">
    <source>
        <dbReference type="SAM" id="MobiDB-lite"/>
    </source>
</evidence>
<dbReference type="InterPro" id="IPR003813">
    <property type="entry name" value="MvhD/FlpD"/>
</dbReference>
<evidence type="ECO:0000256" key="2">
    <source>
        <dbReference type="ARBA" id="ARBA00006561"/>
    </source>
</evidence>
<evidence type="ECO:0000256" key="3">
    <source>
        <dbReference type="ARBA" id="ARBA00022485"/>
    </source>
</evidence>
<keyword evidence="8" id="KW-0411">Iron-sulfur</keyword>
<keyword evidence="4" id="KW-0479">Metal-binding</keyword>
<feature type="domain" description="4Fe-4S ferredoxin-type" evidence="10">
    <location>
        <begin position="617"/>
        <end position="646"/>
    </location>
</feature>
<dbReference type="PANTHER" id="PTHR43498:SF1">
    <property type="entry name" value="COB--COM HETERODISULFIDE REDUCTASE IRON-SULFUR SUBUNIT A"/>
    <property type="match status" value="1"/>
</dbReference>
<evidence type="ECO:0000256" key="6">
    <source>
        <dbReference type="ARBA" id="ARBA00023002"/>
    </source>
</evidence>
<dbReference type="InterPro" id="IPR039650">
    <property type="entry name" value="HdrA-like"/>
</dbReference>
<dbReference type="Pfam" id="PF12838">
    <property type="entry name" value="Fer4_7"/>
    <property type="match status" value="1"/>
</dbReference>
<gene>
    <name evidence="11" type="ORF">EVG15_04330</name>
</gene>
<dbReference type="InterPro" id="IPR017900">
    <property type="entry name" value="4Fe4S_Fe_S_CS"/>
</dbReference>
<dbReference type="Proteomes" id="UP000319296">
    <property type="component" value="Unassembled WGS sequence"/>
</dbReference>
<dbReference type="PROSITE" id="PS00198">
    <property type="entry name" value="4FE4S_FER_1"/>
    <property type="match status" value="2"/>
</dbReference>
<evidence type="ECO:0000256" key="8">
    <source>
        <dbReference type="ARBA" id="ARBA00023014"/>
    </source>
</evidence>
<evidence type="ECO:0000313" key="12">
    <source>
        <dbReference type="Proteomes" id="UP000319296"/>
    </source>
</evidence>
<evidence type="ECO:0000313" key="11">
    <source>
        <dbReference type="EMBL" id="RZD18815.1"/>
    </source>
</evidence>
<accession>A0A519BNH2</accession>
<name>A0A519BNH2_9DELT</name>
<sequence>MDNKLGVYICSGCDIGNCLNIEKLENTAKNEYKPEICKSNEFLCSKEGLHIINEDIESSGLNKIIIAACSMRAKQDVFNFDLLKIYTERVNLREHVIWVSQPNSESAQMLAEDYLRMGITKAKKAEPTIPLVADLNKTILVIGGGVTGLNAALNSAKAGYEVILVEKKNNLGGFPYLKYKKWETAPPFENNILIKDGLNKIIADVENCKKIHVYKNSEISEISGAPGRFEVKININLDKNKSKKNNIEVVSAEPLNDSDTKNANNNNNGNANGSAEVETLNKNIVIENAGAIITATGWKPYNAYNLAYLGYGLTPDILTNVELEELYSDLYLKNDSEDFTIKRKSDGNTVKSAVFILCAGSRDKNYLPYCSTVCCMSSLKEANLFRKNNPDAKVYIIYRDIRTPGEYENYYKSMQNDDGIFMIKGIVSDVAYDDKNNIIKLKVDDTLFGGSIDLNADMLVLASGMVPNSGDFTANDEIAASQVQMNLQTDIKAASASTSNSLNPSCGNKEKASSASCCENPAGSAASVSNNKSGLLNLTYRQGKEMPDLIYGFPDSNFICFPYESRRTGIYPAGSVRAPMDTVFSVDDAKGAALKAIQCIEQTSKGKAVHPRSNDTTYPFFDLQRCTQCKRCTEECPFGAIDEDEKGTPKPNPERCRRCGVCMGACPVKIISFKNYSVDIIGSMLKSIYVPDEVAKDDDYRILVFACENDAYPAIDILGMNKIQLPSNIRIIPVRCLGSINNVWYADALSRGIDGILLLGCKYGDDYQCHFIKGSELASCRMENLKETLTRLVLESERISQVQIEFSDYMKLPDILNDFVDKIKSIEPNPYKGF</sequence>
<evidence type="ECO:0000256" key="1">
    <source>
        <dbReference type="ARBA" id="ARBA00001974"/>
    </source>
</evidence>
<dbReference type="SUPFAM" id="SSF51905">
    <property type="entry name" value="FAD/NAD(P)-binding domain"/>
    <property type="match status" value="1"/>
</dbReference>
<dbReference type="GO" id="GO:0046872">
    <property type="term" value="F:metal ion binding"/>
    <property type="evidence" value="ECO:0007669"/>
    <property type="project" value="UniProtKB-KW"/>
</dbReference>